<dbReference type="GO" id="GO:0003899">
    <property type="term" value="F:DNA-directed RNA polymerase activity"/>
    <property type="evidence" value="ECO:0007669"/>
    <property type="project" value="InterPro"/>
</dbReference>
<gene>
    <name evidence="8" type="ORF">C0197_00715</name>
</gene>
<evidence type="ECO:0000313" key="9">
    <source>
        <dbReference type="Proteomes" id="UP000235731"/>
    </source>
</evidence>
<dbReference type="Pfam" id="PF04539">
    <property type="entry name" value="Sigma70_r3"/>
    <property type="match status" value="1"/>
</dbReference>
<dbReference type="CDD" id="cd06171">
    <property type="entry name" value="Sigma70_r4"/>
    <property type="match status" value="1"/>
</dbReference>
<dbReference type="AlphaFoldDB" id="A0A2N7PL70"/>
<comment type="caution">
    <text evidence="8">The sequence shown here is derived from an EMBL/GenBank/DDBJ whole genome shotgun (WGS) entry which is preliminary data.</text>
</comment>
<dbReference type="Proteomes" id="UP000235731">
    <property type="component" value="Unassembled WGS sequence"/>
</dbReference>
<dbReference type="GO" id="GO:0006352">
    <property type="term" value="P:DNA-templated transcription initiation"/>
    <property type="evidence" value="ECO:0007669"/>
    <property type="project" value="InterPro"/>
</dbReference>
<dbReference type="Pfam" id="PF04545">
    <property type="entry name" value="Sigma70_r4"/>
    <property type="match status" value="1"/>
</dbReference>
<evidence type="ECO:0000256" key="1">
    <source>
        <dbReference type="ARBA" id="ARBA00023015"/>
    </source>
</evidence>
<dbReference type="EMBL" id="PNIE01000011">
    <property type="protein sequence ID" value="PMP64368.1"/>
    <property type="molecule type" value="Genomic_DNA"/>
</dbReference>
<dbReference type="SUPFAM" id="SSF88946">
    <property type="entry name" value="Sigma2 domain of RNA polymerase sigma factors"/>
    <property type="match status" value="1"/>
</dbReference>
<evidence type="ECO:0000259" key="5">
    <source>
        <dbReference type="Pfam" id="PF04539"/>
    </source>
</evidence>
<dbReference type="InterPro" id="IPR007624">
    <property type="entry name" value="RNA_pol_sigma70_r3"/>
</dbReference>
<keyword evidence="2" id="KW-0731">Sigma factor</keyword>
<dbReference type="GO" id="GO:0016987">
    <property type="term" value="F:sigma factor activity"/>
    <property type="evidence" value="ECO:0007669"/>
    <property type="project" value="UniProtKB-KW"/>
</dbReference>
<dbReference type="Pfam" id="PF04542">
    <property type="entry name" value="Sigma70_r2"/>
    <property type="match status" value="1"/>
</dbReference>
<dbReference type="InterPro" id="IPR012845">
    <property type="entry name" value="RNA_pol_sigma_FliA_WhiG"/>
</dbReference>
<dbReference type="PANTHER" id="PTHR30385">
    <property type="entry name" value="SIGMA FACTOR F FLAGELLAR"/>
    <property type="match status" value="1"/>
</dbReference>
<evidence type="ECO:0000256" key="3">
    <source>
        <dbReference type="ARBA" id="ARBA00023125"/>
    </source>
</evidence>
<dbReference type="SUPFAM" id="SSF88659">
    <property type="entry name" value="Sigma3 and sigma4 domains of RNA polymerase sigma factors"/>
    <property type="match status" value="2"/>
</dbReference>
<dbReference type="InterPro" id="IPR000943">
    <property type="entry name" value="RNA_pol_sigma70"/>
</dbReference>
<dbReference type="NCBIfam" id="TIGR02937">
    <property type="entry name" value="sigma70-ECF"/>
    <property type="match status" value="1"/>
</dbReference>
<evidence type="ECO:0000313" key="8">
    <source>
        <dbReference type="EMBL" id="PMP64368.1"/>
    </source>
</evidence>
<protein>
    <submittedName>
        <fullName evidence="8">FliA/WhiG family RNA polymerase sigma factor</fullName>
    </submittedName>
</protein>
<dbReference type="InterPro" id="IPR013324">
    <property type="entry name" value="RNA_pol_sigma_r3/r4-like"/>
</dbReference>
<dbReference type="PANTHER" id="PTHR30385:SF7">
    <property type="entry name" value="RNA POLYMERASE SIGMA FACTOR FLIA"/>
    <property type="match status" value="1"/>
</dbReference>
<dbReference type="Gene3D" id="1.20.140.160">
    <property type="match status" value="1"/>
</dbReference>
<keyword evidence="3" id="KW-0238">DNA-binding</keyword>
<dbReference type="GO" id="GO:0003677">
    <property type="term" value="F:DNA binding"/>
    <property type="evidence" value="ECO:0007669"/>
    <property type="project" value="UniProtKB-KW"/>
</dbReference>
<evidence type="ECO:0000259" key="7">
    <source>
        <dbReference type="Pfam" id="PF04545"/>
    </source>
</evidence>
<organism evidence="8 9">
    <name type="scientific">Caldimicrobium thiodismutans</name>
    <dbReference type="NCBI Taxonomy" id="1653476"/>
    <lineage>
        <taxon>Bacteria</taxon>
        <taxon>Pseudomonadati</taxon>
        <taxon>Thermodesulfobacteriota</taxon>
        <taxon>Thermodesulfobacteria</taxon>
        <taxon>Thermodesulfobacteriales</taxon>
        <taxon>Thermodesulfobacteriaceae</taxon>
        <taxon>Caldimicrobium</taxon>
    </lineage>
</organism>
<evidence type="ECO:0000256" key="2">
    <source>
        <dbReference type="ARBA" id="ARBA00023082"/>
    </source>
</evidence>
<sequence length="246" mass="28691">MVGKNSFKEPLEKVIEDFLPRINHIANKYAHLGQPVLSKDDLISAGIIGLIEAYHRFDPSKKVNFRTYAEYRIRGAILDELRKVDIIPRSVREKTSALEEKIKDLYHKLGRMPEEEEIAEAMGLSLEEYHKLLENIKGVSFLDIETLKQKMPDLDSEDIFEFLSVSSSKNEDPFEKYMLKELQEKLEEALSLLSEKERLILALYYYEDLNMKEIAQVLGYTEGRISQLHQQALMKIRSYFKIDKSK</sequence>
<proteinExistence type="predicted"/>
<dbReference type="InterPro" id="IPR007630">
    <property type="entry name" value="RNA_pol_sigma70_r4"/>
</dbReference>
<dbReference type="InterPro" id="IPR013325">
    <property type="entry name" value="RNA_pol_sigma_r2"/>
</dbReference>
<dbReference type="PRINTS" id="PR00046">
    <property type="entry name" value="SIGMA70FCT"/>
</dbReference>
<keyword evidence="1" id="KW-0805">Transcription regulation</keyword>
<evidence type="ECO:0000256" key="4">
    <source>
        <dbReference type="ARBA" id="ARBA00023163"/>
    </source>
</evidence>
<dbReference type="InterPro" id="IPR007627">
    <property type="entry name" value="RNA_pol_sigma70_r2"/>
</dbReference>
<dbReference type="InterPro" id="IPR014284">
    <property type="entry name" value="RNA_pol_sigma-70_dom"/>
</dbReference>
<dbReference type="NCBIfam" id="TIGR02479">
    <property type="entry name" value="FliA_WhiG"/>
    <property type="match status" value="1"/>
</dbReference>
<reference evidence="8 9" key="1">
    <citation type="submission" date="2018-01" db="EMBL/GenBank/DDBJ databases">
        <title>Metagenomic assembled genomes from two thermal pools in the Uzon Caldera, Kamchatka, Russia.</title>
        <authorList>
            <person name="Wilkins L."/>
            <person name="Ettinger C."/>
        </authorList>
    </citation>
    <scope>NUCLEOTIDE SEQUENCE [LARGE SCALE GENOMIC DNA]</scope>
    <source>
        <strain evidence="8">ZAV-15</strain>
    </source>
</reference>
<dbReference type="NCBIfam" id="NF005413">
    <property type="entry name" value="PRK06986.1"/>
    <property type="match status" value="1"/>
</dbReference>
<keyword evidence="4" id="KW-0804">Transcription</keyword>
<dbReference type="Gene3D" id="1.10.1740.10">
    <property type="match status" value="1"/>
</dbReference>
<name>A0A2N7PL70_9BACT</name>
<dbReference type="PIRSF" id="PIRSF000770">
    <property type="entry name" value="RNA_pol_sigma-SigE/K"/>
    <property type="match status" value="1"/>
</dbReference>
<accession>A0A2N7PL70</accession>
<evidence type="ECO:0000259" key="6">
    <source>
        <dbReference type="Pfam" id="PF04542"/>
    </source>
</evidence>
<feature type="domain" description="RNA polymerase sigma-70 region 3" evidence="5">
    <location>
        <begin position="93"/>
        <end position="148"/>
    </location>
</feature>
<feature type="domain" description="RNA polymerase sigma-70 region 2" evidence="6">
    <location>
        <begin position="15"/>
        <end position="83"/>
    </location>
</feature>
<feature type="domain" description="RNA polymerase sigma-70 region 4" evidence="7">
    <location>
        <begin position="189"/>
        <end position="237"/>
    </location>
</feature>